<keyword evidence="8" id="KW-1185">Reference proteome</keyword>
<reference evidence="7 8" key="1">
    <citation type="submission" date="2023-08" db="EMBL/GenBank/DDBJ databases">
        <title>Black Yeasts Isolated from many extreme environments.</title>
        <authorList>
            <person name="Coleine C."/>
            <person name="Stajich J.E."/>
            <person name="Selbmann L."/>
        </authorList>
    </citation>
    <scope>NUCLEOTIDE SEQUENCE [LARGE SCALE GENOMIC DNA]</scope>
    <source>
        <strain evidence="7 8">CCFEE 5910</strain>
    </source>
</reference>
<evidence type="ECO:0000256" key="3">
    <source>
        <dbReference type="ARBA" id="ARBA00022964"/>
    </source>
</evidence>
<evidence type="ECO:0000256" key="5">
    <source>
        <dbReference type="ARBA" id="ARBA00023004"/>
    </source>
</evidence>
<proteinExistence type="predicted"/>
<evidence type="ECO:0000313" key="8">
    <source>
        <dbReference type="Proteomes" id="UP001309876"/>
    </source>
</evidence>
<keyword evidence="3" id="KW-0223">Dioxygenase</keyword>
<keyword evidence="2" id="KW-0479">Metal-binding</keyword>
<dbReference type="InterPro" id="IPR045054">
    <property type="entry name" value="P4HA-like"/>
</dbReference>
<evidence type="ECO:0000256" key="4">
    <source>
        <dbReference type="ARBA" id="ARBA00023002"/>
    </source>
</evidence>
<dbReference type="GO" id="GO:0005783">
    <property type="term" value="C:endoplasmic reticulum"/>
    <property type="evidence" value="ECO:0007669"/>
    <property type="project" value="TreeGrafter"/>
</dbReference>
<dbReference type="GO" id="GO:0004656">
    <property type="term" value="F:procollagen-proline 4-dioxygenase activity"/>
    <property type="evidence" value="ECO:0007669"/>
    <property type="project" value="TreeGrafter"/>
</dbReference>
<dbReference type="PANTHER" id="PTHR10869:SF241">
    <property type="entry name" value="FE2OG DIOXYGENASE DOMAIN-CONTAINING PROTEIN"/>
    <property type="match status" value="1"/>
</dbReference>
<dbReference type="PANTHER" id="PTHR10869">
    <property type="entry name" value="PROLYL 4-HYDROXYLASE ALPHA SUBUNIT"/>
    <property type="match status" value="1"/>
</dbReference>
<evidence type="ECO:0000256" key="1">
    <source>
        <dbReference type="ARBA" id="ARBA00001961"/>
    </source>
</evidence>
<accession>A0AAN7T6Q7</accession>
<comment type="caution">
    <text evidence="7">The sequence shown here is derived from an EMBL/GenBank/DDBJ whole genome shotgun (WGS) entry which is preliminary data.</text>
</comment>
<evidence type="ECO:0000259" key="6">
    <source>
        <dbReference type="SMART" id="SM00702"/>
    </source>
</evidence>
<evidence type="ECO:0000313" key="7">
    <source>
        <dbReference type="EMBL" id="KAK5090640.1"/>
    </source>
</evidence>
<dbReference type="Proteomes" id="UP001309876">
    <property type="component" value="Unassembled WGS sequence"/>
</dbReference>
<protein>
    <recommendedName>
        <fullName evidence="6">Prolyl 4-hydroxylase alpha subunit domain-containing protein</fullName>
    </recommendedName>
</protein>
<dbReference type="Gene3D" id="2.60.120.620">
    <property type="entry name" value="q2cbj1_9rhob like domain"/>
    <property type="match status" value="1"/>
</dbReference>
<comment type="cofactor">
    <cofactor evidence="1">
        <name>L-ascorbate</name>
        <dbReference type="ChEBI" id="CHEBI:38290"/>
    </cofactor>
</comment>
<dbReference type="SMART" id="SM00702">
    <property type="entry name" value="P4Hc"/>
    <property type="match status" value="1"/>
</dbReference>
<keyword evidence="5" id="KW-0408">Iron</keyword>
<name>A0AAN7T6Q7_9EURO</name>
<evidence type="ECO:0000256" key="2">
    <source>
        <dbReference type="ARBA" id="ARBA00022723"/>
    </source>
</evidence>
<dbReference type="InterPro" id="IPR006620">
    <property type="entry name" value="Pro_4_hyd_alph"/>
</dbReference>
<dbReference type="GO" id="GO:0031418">
    <property type="term" value="F:L-ascorbic acid binding"/>
    <property type="evidence" value="ECO:0007669"/>
    <property type="project" value="InterPro"/>
</dbReference>
<organism evidence="7 8">
    <name type="scientific">Lithohypha guttulata</name>
    <dbReference type="NCBI Taxonomy" id="1690604"/>
    <lineage>
        <taxon>Eukaryota</taxon>
        <taxon>Fungi</taxon>
        <taxon>Dikarya</taxon>
        <taxon>Ascomycota</taxon>
        <taxon>Pezizomycotina</taxon>
        <taxon>Eurotiomycetes</taxon>
        <taxon>Chaetothyriomycetidae</taxon>
        <taxon>Chaetothyriales</taxon>
        <taxon>Trichomeriaceae</taxon>
        <taxon>Lithohypha</taxon>
    </lineage>
</organism>
<dbReference type="EMBL" id="JAVRRJ010000001">
    <property type="protein sequence ID" value="KAK5090640.1"/>
    <property type="molecule type" value="Genomic_DNA"/>
</dbReference>
<gene>
    <name evidence="7" type="ORF">LTR05_000815</name>
</gene>
<feature type="domain" description="Prolyl 4-hydroxylase alpha subunit" evidence="6">
    <location>
        <begin position="42"/>
        <end position="239"/>
    </location>
</feature>
<dbReference type="AlphaFoldDB" id="A0AAN7T6Q7"/>
<keyword evidence="4" id="KW-0560">Oxidoreductase</keyword>
<dbReference type="GO" id="GO:0005506">
    <property type="term" value="F:iron ion binding"/>
    <property type="evidence" value="ECO:0007669"/>
    <property type="project" value="InterPro"/>
</dbReference>
<sequence>MAGTTMVAPKALLHTLSAAPPSTCRAERIDFEKAGLPEYRDKFAVLIHDLFSAEECKRLLEAAEESQSNQWEEAMVNIGNGRQRLMTDIRSCGRIIWDNSEVVEQLLARLKPHLPGNVCHLENCPGITGLGPAKRNETWILERLNERLRFLRYTSDGKEISFLTVHLYLNGQEDRITEGVHQSTQPLRGGATRFFGFKNNHYDVIPARGAVLVFQHRGLYHSGEEVEKGTKYTARTDVMYRKVE</sequence>